<evidence type="ECO:0000256" key="5">
    <source>
        <dbReference type="ARBA" id="ARBA00023146"/>
    </source>
</evidence>
<keyword evidence="2" id="KW-0547">Nucleotide-binding</keyword>
<dbReference type="GO" id="GO:0006431">
    <property type="term" value="P:methionyl-tRNA aminoacylation"/>
    <property type="evidence" value="ECO:0007669"/>
    <property type="project" value="InterPro"/>
</dbReference>
<keyword evidence="4" id="KW-0648">Protein biosynthesis</keyword>
<accession>A0AAW9IMQ9</accession>
<keyword evidence="3" id="KW-0067">ATP-binding</keyword>
<evidence type="ECO:0000256" key="2">
    <source>
        <dbReference type="ARBA" id="ARBA00022741"/>
    </source>
</evidence>
<comment type="caution">
    <text evidence="7">The sequence shown here is derived from an EMBL/GenBank/DDBJ whole genome shotgun (WGS) entry which is preliminary data.</text>
</comment>
<proteinExistence type="predicted"/>
<evidence type="ECO:0000259" key="6">
    <source>
        <dbReference type="Pfam" id="PF09334"/>
    </source>
</evidence>
<dbReference type="InterPro" id="IPR023457">
    <property type="entry name" value="Met-tRNA_synth_2"/>
</dbReference>
<dbReference type="InterPro" id="IPR014729">
    <property type="entry name" value="Rossmann-like_a/b/a_fold"/>
</dbReference>
<dbReference type="InterPro" id="IPR033911">
    <property type="entry name" value="MetRS_core"/>
</dbReference>
<reference evidence="7" key="1">
    <citation type="submission" date="2019-11" db="EMBL/GenBank/DDBJ databases">
        <title>Characterization of Clostridium perfringens isolates from swine manure treated agricultural soils.</title>
        <authorList>
            <person name="Wushke S.T."/>
        </authorList>
    </citation>
    <scope>NUCLEOTIDE SEQUENCE</scope>
    <source>
        <strain evidence="7">X26</strain>
    </source>
</reference>
<feature type="non-terminal residue" evidence="7">
    <location>
        <position position="1"/>
    </location>
</feature>
<evidence type="ECO:0000313" key="8">
    <source>
        <dbReference type="Proteomes" id="UP001291306"/>
    </source>
</evidence>
<dbReference type="GO" id="GO:0005524">
    <property type="term" value="F:ATP binding"/>
    <property type="evidence" value="ECO:0007669"/>
    <property type="project" value="UniProtKB-KW"/>
</dbReference>
<dbReference type="PANTHER" id="PTHR43326:SF1">
    <property type="entry name" value="METHIONINE--TRNA LIGASE, MITOCHONDRIAL"/>
    <property type="match status" value="1"/>
</dbReference>
<dbReference type="GO" id="GO:0004825">
    <property type="term" value="F:methionine-tRNA ligase activity"/>
    <property type="evidence" value="ECO:0007669"/>
    <property type="project" value="InterPro"/>
</dbReference>
<evidence type="ECO:0000256" key="3">
    <source>
        <dbReference type="ARBA" id="ARBA00022840"/>
    </source>
</evidence>
<name>A0AAW9IMQ9_CLOPF</name>
<feature type="domain" description="Methionyl/Leucyl tRNA synthetase" evidence="6">
    <location>
        <begin position="4"/>
        <end position="120"/>
    </location>
</feature>
<organism evidence="7 8">
    <name type="scientific">Clostridium perfringens</name>
    <dbReference type="NCBI Taxonomy" id="1502"/>
    <lineage>
        <taxon>Bacteria</taxon>
        <taxon>Bacillati</taxon>
        <taxon>Bacillota</taxon>
        <taxon>Clostridia</taxon>
        <taxon>Eubacteriales</taxon>
        <taxon>Clostridiaceae</taxon>
        <taxon>Clostridium</taxon>
    </lineage>
</organism>
<evidence type="ECO:0000313" key="7">
    <source>
        <dbReference type="EMBL" id="MDZ5001678.1"/>
    </source>
</evidence>
<keyword evidence="1 7" id="KW-0436">Ligase</keyword>
<dbReference type="Proteomes" id="UP001291306">
    <property type="component" value="Unassembled WGS sequence"/>
</dbReference>
<dbReference type="Pfam" id="PF09334">
    <property type="entry name" value="tRNA-synt_1g"/>
    <property type="match status" value="1"/>
</dbReference>
<dbReference type="EMBL" id="WNVC01001681">
    <property type="protein sequence ID" value="MDZ5001678.1"/>
    <property type="molecule type" value="Genomic_DNA"/>
</dbReference>
<evidence type="ECO:0000256" key="4">
    <source>
        <dbReference type="ARBA" id="ARBA00022917"/>
    </source>
</evidence>
<protein>
    <submittedName>
        <fullName evidence="7">Class I tRNA ligase family protein</fullName>
    </submittedName>
</protein>
<dbReference type="InterPro" id="IPR015413">
    <property type="entry name" value="Methionyl/Leucyl_tRNA_Synth"/>
</dbReference>
<dbReference type="RefSeq" id="WP_322459695.1">
    <property type="nucleotide sequence ID" value="NZ_WNVC01001681.1"/>
</dbReference>
<dbReference type="SUPFAM" id="SSF52374">
    <property type="entry name" value="Nucleotidylyl transferase"/>
    <property type="match status" value="1"/>
</dbReference>
<sequence>PVTFDEGHVVYVWIDALANYITALGYGSENKDLYDKYWPADVHLIGKDILRFHTIYWPIMLMALDLPLPKQVFGHGWLLVDGGKMSKSKGNVVDPVTLVEHFGVDAVRYYLLREIPFGSDGL</sequence>
<dbReference type="PANTHER" id="PTHR43326">
    <property type="entry name" value="METHIONYL-TRNA SYNTHETASE"/>
    <property type="match status" value="1"/>
</dbReference>
<evidence type="ECO:0000256" key="1">
    <source>
        <dbReference type="ARBA" id="ARBA00022598"/>
    </source>
</evidence>
<gene>
    <name evidence="7" type="ORF">GNF79_22015</name>
</gene>
<keyword evidence="5" id="KW-0030">Aminoacyl-tRNA synthetase</keyword>
<dbReference type="AlphaFoldDB" id="A0AAW9IMQ9"/>
<feature type="non-terminal residue" evidence="7">
    <location>
        <position position="122"/>
    </location>
</feature>
<dbReference type="PRINTS" id="PR01041">
    <property type="entry name" value="TRNASYNTHMET"/>
</dbReference>
<dbReference type="Gene3D" id="3.40.50.620">
    <property type="entry name" value="HUPs"/>
    <property type="match status" value="1"/>
</dbReference>